<organism evidence="1">
    <name type="scientific">Candidatus Kentrum sp. FW</name>
    <dbReference type="NCBI Taxonomy" id="2126338"/>
    <lineage>
        <taxon>Bacteria</taxon>
        <taxon>Pseudomonadati</taxon>
        <taxon>Pseudomonadota</taxon>
        <taxon>Gammaproteobacteria</taxon>
        <taxon>Candidatus Kentrum</taxon>
    </lineage>
</organism>
<name>A0A450TS36_9GAMM</name>
<dbReference type="EMBL" id="CAADFE010000026">
    <property type="protein sequence ID" value="VFJ71176.1"/>
    <property type="molecule type" value="Genomic_DNA"/>
</dbReference>
<evidence type="ECO:0000313" key="1">
    <source>
        <dbReference type="EMBL" id="VFJ71176.1"/>
    </source>
</evidence>
<proteinExistence type="predicted"/>
<protein>
    <submittedName>
        <fullName evidence="1">Uncharacterized protein</fullName>
    </submittedName>
</protein>
<dbReference type="AlphaFoldDB" id="A0A450TS36"/>
<accession>A0A450TS36</accession>
<reference evidence="1" key="1">
    <citation type="submission" date="2019-02" db="EMBL/GenBank/DDBJ databases">
        <authorList>
            <person name="Gruber-Vodicka R. H."/>
            <person name="Seah K. B. B."/>
        </authorList>
    </citation>
    <scope>NUCLEOTIDE SEQUENCE</scope>
    <source>
        <strain evidence="1">BECK_BZ131</strain>
    </source>
</reference>
<sequence>MGGRVSSFRLNLLISRSGCKKIRFQGWFTCLVGQGCSMVSIRLVEALRFSWDRRVVLGIFGFLRIFAEYNSAIPDCPKQIGRELNSPASKVRGEASLVCLFPAQLRKELHFTKINFALLMPNYVSKVRREASLGFEFWAGLGDRRSTPVLFPMGHGKVFTPLEVPNSRTSARRLANNPLLTIPEI</sequence>
<gene>
    <name evidence="1" type="ORF">BECKFW1821C_GA0114237_10262</name>
</gene>